<dbReference type="PANTHER" id="PTHR31852">
    <property type="entry name" value="LATE EMBRYOGENESIS ABUNDANT (LEA) HYDROXYPROLINE-RICH GLYCOPROTEIN FAMILY"/>
    <property type="match status" value="1"/>
</dbReference>
<keyword evidence="2" id="KW-1133">Transmembrane helix</keyword>
<dbReference type="InterPro" id="IPR004864">
    <property type="entry name" value="LEA_2"/>
</dbReference>
<sequence length="227" mass="24981">MRESKGEKLPLAVDGKSNRGEEEEEEVERAVAVQHLKRRRRRIGCGCGIMLAVILVLAIVCVILAVTVFKVRDPKVTVNSVAVDRFNLHLDLNGLNLEVNVTLDLNLSVKNRNKASFKFGNSTSQLYYRGTNVGEALIPAGKINADETINMNTTVRIDADRLISNGDLIGDVNSGMFPLSTYTRIAGRVNLLNIFKHHAVSSSFCNISIAIRNGTVLDEHCSDSLKF</sequence>
<keyword evidence="2" id="KW-0472">Membrane</keyword>
<keyword evidence="2" id="KW-0812">Transmembrane</keyword>
<feature type="domain" description="Late embryogenesis abundant protein LEA-2 subgroup" evidence="3">
    <location>
        <begin position="107"/>
        <end position="200"/>
    </location>
</feature>
<dbReference type="SUPFAM" id="SSF117070">
    <property type="entry name" value="LEA14-like"/>
    <property type="match status" value="1"/>
</dbReference>
<dbReference type="Pfam" id="PF03168">
    <property type="entry name" value="LEA_2"/>
    <property type="match status" value="1"/>
</dbReference>
<accession>A0A0D6QXF2</accession>
<evidence type="ECO:0000259" key="3">
    <source>
        <dbReference type="Pfam" id="PF03168"/>
    </source>
</evidence>
<protein>
    <recommendedName>
        <fullName evidence="3">Late embryogenesis abundant protein LEA-2 subgroup domain-containing protein</fullName>
    </recommendedName>
</protein>
<reference evidence="4" key="1">
    <citation type="submission" date="2015-03" db="EMBL/GenBank/DDBJ databases">
        <title>A transcriptome of Araucaria cunninghamii, an australian fine timber species.</title>
        <authorList>
            <person name="Jing Yi C.J.Y."/>
            <person name="Yin San L.Y.S."/>
            <person name="Abdul Karim S.S."/>
            <person name="Wan Azmi N.N."/>
            <person name="Hercus R.R."/>
            <person name="Croft L.L."/>
        </authorList>
    </citation>
    <scope>NUCLEOTIDE SEQUENCE</scope>
    <source>
        <strain evidence="4">MI0301</strain>
        <tissue evidence="4">Leaf</tissue>
    </source>
</reference>
<evidence type="ECO:0000256" key="2">
    <source>
        <dbReference type="SAM" id="Phobius"/>
    </source>
</evidence>
<dbReference type="AlphaFoldDB" id="A0A0D6QXF2"/>
<dbReference type="Gene3D" id="2.60.40.1820">
    <property type="match status" value="1"/>
</dbReference>
<feature type="region of interest" description="Disordered" evidence="1">
    <location>
        <begin position="1"/>
        <end position="21"/>
    </location>
</feature>
<dbReference type="EMBL" id="GCKF01041177">
    <property type="protein sequence ID" value="JAG95224.1"/>
    <property type="molecule type" value="Transcribed_RNA"/>
</dbReference>
<dbReference type="InterPro" id="IPR055301">
    <property type="entry name" value="Lea14-like_2"/>
</dbReference>
<evidence type="ECO:0000313" key="4">
    <source>
        <dbReference type="EMBL" id="JAG95224.1"/>
    </source>
</evidence>
<proteinExistence type="predicted"/>
<evidence type="ECO:0000256" key="1">
    <source>
        <dbReference type="SAM" id="MobiDB-lite"/>
    </source>
</evidence>
<organism evidence="4">
    <name type="scientific">Araucaria cunninghamii</name>
    <name type="common">Hoop pine</name>
    <name type="synonym">Moreton Bay pine</name>
    <dbReference type="NCBI Taxonomy" id="56994"/>
    <lineage>
        <taxon>Eukaryota</taxon>
        <taxon>Viridiplantae</taxon>
        <taxon>Streptophyta</taxon>
        <taxon>Embryophyta</taxon>
        <taxon>Tracheophyta</taxon>
        <taxon>Spermatophyta</taxon>
        <taxon>Pinopsida</taxon>
        <taxon>Pinidae</taxon>
        <taxon>Conifers II</taxon>
        <taxon>Araucariales</taxon>
        <taxon>Araucariaceae</taxon>
        <taxon>Araucaria</taxon>
    </lineage>
</organism>
<feature type="transmembrane region" description="Helical" evidence="2">
    <location>
        <begin position="43"/>
        <end position="69"/>
    </location>
</feature>
<name>A0A0D6QXF2_ARACU</name>